<sequence length="1044" mass="115474">MRCHFHRSLSYRLQSLTLASLVFYLTLPLGGLLIEPLGASQVLAQGSDARRTEADRLLQRGEELLDKYQSQAALQNFQQALKIYRQIQYRPGEGRTLKGIGNAYYDLNDFNQAISYQQQALEIAQSTKDKDLAARALNNLGNNYRALGNFTQAIAYYEKALVIARQIQDLHREASTLENLGYTYANVNLPKAIDSLEQAVVTLRKQSGGSPDTQRLLRQQETDILIALARNYYLSGVYKGVIETQVPGAAFEQAIATYQQATTIAKQTGDRRQLAQALLGLGNMYNAKSKYKEAVEPLQQALQIFQTEQKSPIKLRDTLSKLGEVHQGLRQPESALKYYQQALVIAKSIPASSPLEIVEKNQEQGLIIANIGNIYSDTGKYDQSIQSYQDALGILQSSLKQVEQITDTSKKFAVDLAKQQLNQGIRFSYAQMCLAYKSLGQFEESKQACAEISPNVKSLTDKNKSKPSKTSPELEAALQKLNEAQALGKPEMEALALAQIGDAYAKLQESDRAWEYYQKAIALSQEYPQFQQYIFFKVGGFYENQQKYDLAINFYRQAALSARKAQKKFDEALMLNQVGITSYAAGKLPEATVALYEAIKVYESIRLDLTDKSQISIFETQAQTYSLLQRVLISQNKIDEALEVAERSRGRAFVNLLTSRLSTQSSSKITAEIPTIAKIKQIAQAQKATIVEYSLSNYPQKGNKKAWDNSEIYIWVVKPNGEVAFKSVNFKSLNQSLADIVNQSRRSIGAGGRGIKIEPIGEPLQQENLQELYQILIAPIASHLPTNPNERVIFIPHQSLFLVPFAALQDKNNQYLIEKHTILTAPAIQVLELTRKQRQKLTGKDILVIGNPTMPKVGVPPVQLEPLLGAEQEAKTIASLLNTKAIIGEDATKAAFTQKLSSAKVIHLATHGLLDDTSKGIETAIALAPAGGDDGLLTPAEIVNLPINAELVVLSACDTGRGTITGDGVIGLSRSLITAGASSVIVSLWSVPDSPTSELMTEFYQQWQQHPDKAVALRTAMLNAMKKHPHPINWAAFTLIGEPK</sequence>
<dbReference type="EMBL" id="AP018248">
    <property type="protein sequence ID" value="BAZ01093.1"/>
    <property type="molecule type" value="Genomic_DNA"/>
</dbReference>
<feature type="repeat" description="TPR" evidence="1">
    <location>
        <begin position="365"/>
        <end position="398"/>
    </location>
</feature>
<accession>A0A1Z4N5T0</accession>
<evidence type="ECO:0000256" key="1">
    <source>
        <dbReference type="PROSITE-ProRule" id="PRU00339"/>
    </source>
</evidence>
<dbReference type="Proteomes" id="UP000218785">
    <property type="component" value="Chromosome"/>
</dbReference>
<proteinExistence type="predicted"/>
<dbReference type="PANTHER" id="PTHR10098:SF108">
    <property type="entry name" value="TETRATRICOPEPTIDE REPEAT PROTEIN 28"/>
    <property type="match status" value="1"/>
</dbReference>
<organism evidence="3 4">
    <name type="scientific">Tolypothrix tenuis PCC 7101</name>
    <dbReference type="NCBI Taxonomy" id="231146"/>
    <lineage>
        <taxon>Bacteria</taxon>
        <taxon>Bacillati</taxon>
        <taxon>Cyanobacteriota</taxon>
        <taxon>Cyanophyceae</taxon>
        <taxon>Nostocales</taxon>
        <taxon>Tolypothrichaceae</taxon>
        <taxon>Tolypothrix</taxon>
    </lineage>
</organism>
<dbReference type="Pfam" id="PF13374">
    <property type="entry name" value="TPR_10"/>
    <property type="match status" value="1"/>
</dbReference>
<dbReference type="SUPFAM" id="SSF48452">
    <property type="entry name" value="TPR-like"/>
    <property type="match status" value="3"/>
</dbReference>
<dbReference type="AlphaFoldDB" id="A0A1Z4N5T0"/>
<feature type="repeat" description="TPR" evidence="1">
    <location>
        <begin position="94"/>
        <end position="127"/>
    </location>
</feature>
<feature type="repeat" description="TPR" evidence="1">
    <location>
        <begin position="494"/>
        <end position="527"/>
    </location>
</feature>
<dbReference type="PROSITE" id="PS50293">
    <property type="entry name" value="TPR_REGION"/>
    <property type="match status" value="1"/>
</dbReference>
<dbReference type="InterPro" id="IPR019734">
    <property type="entry name" value="TPR_rpt"/>
</dbReference>
<dbReference type="SMART" id="SM00028">
    <property type="entry name" value="TPR"/>
    <property type="match status" value="9"/>
</dbReference>
<feature type="repeat" description="TPR" evidence="1">
    <location>
        <begin position="134"/>
        <end position="167"/>
    </location>
</feature>
<dbReference type="KEGG" id="ttq:NIES37_50910"/>
<dbReference type="PROSITE" id="PS50005">
    <property type="entry name" value="TPR"/>
    <property type="match status" value="5"/>
</dbReference>
<feature type="repeat" description="TPR" evidence="1">
    <location>
        <begin position="275"/>
        <end position="308"/>
    </location>
</feature>
<dbReference type="Pfam" id="PF12770">
    <property type="entry name" value="CHAT"/>
    <property type="match status" value="1"/>
</dbReference>
<dbReference type="Pfam" id="PF13181">
    <property type="entry name" value="TPR_8"/>
    <property type="match status" value="2"/>
</dbReference>
<dbReference type="Pfam" id="PF13424">
    <property type="entry name" value="TPR_12"/>
    <property type="match status" value="3"/>
</dbReference>
<evidence type="ECO:0000313" key="3">
    <source>
        <dbReference type="EMBL" id="BAZ01093.1"/>
    </source>
</evidence>
<dbReference type="InterPro" id="IPR011990">
    <property type="entry name" value="TPR-like_helical_dom_sf"/>
</dbReference>
<keyword evidence="4" id="KW-1185">Reference proteome</keyword>
<dbReference type="Gene3D" id="1.25.40.10">
    <property type="entry name" value="Tetratricopeptide repeat domain"/>
    <property type="match status" value="5"/>
</dbReference>
<dbReference type="PANTHER" id="PTHR10098">
    <property type="entry name" value="RAPSYN-RELATED"/>
    <property type="match status" value="1"/>
</dbReference>
<evidence type="ECO:0000313" key="4">
    <source>
        <dbReference type="Proteomes" id="UP000218785"/>
    </source>
</evidence>
<dbReference type="InterPro" id="IPR024983">
    <property type="entry name" value="CHAT_dom"/>
</dbReference>
<keyword evidence="1" id="KW-0802">TPR repeat</keyword>
<reference evidence="3 4" key="1">
    <citation type="submission" date="2017-06" db="EMBL/GenBank/DDBJ databases">
        <title>Genome sequencing of cyanobaciteial culture collection at National Institute for Environmental Studies (NIES).</title>
        <authorList>
            <person name="Hirose Y."/>
            <person name="Shimura Y."/>
            <person name="Fujisawa T."/>
            <person name="Nakamura Y."/>
            <person name="Kawachi M."/>
        </authorList>
    </citation>
    <scope>NUCLEOTIDE SEQUENCE [LARGE SCALE GENOMIC DNA]</scope>
    <source>
        <strain evidence="3 4">NIES-37</strain>
    </source>
</reference>
<feature type="domain" description="CHAT" evidence="2">
    <location>
        <begin position="766"/>
        <end position="1042"/>
    </location>
</feature>
<protein>
    <submittedName>
        <fullName evidence="3">TPR repeat-containing protein</fullName>
    </submittedName>
</protein>
<evidence type="ECO:0000259" key="2">
    <source>
        <dbReference type="Pfam" id="PF12770"/>
    </source>
</evidence>
<dbReference type="RefSeq" id="WP_096580439.1">
    <property type="nucleotide sequence ID" value="NZ_CAWNJS010000001.1"/>
</dbReference>
<gene>
    <name evidence="3" type="ORF">NIES37_50910</name>
</gene>
<name>A0A1Z4N5T0_9CYAN</name>